<evidence type="ECO:0000313" key="1">
    <source>
        <dbReference type="EMBL" id="ACU15284.1"/>
    </source>
</evidence>
<dbReference type="EMBL" id="BT091173">
    <property type="protein sequence ID" value="ACU15284.1"/>
    <property type="molecule type" value="mRNA"/>
</dbReference>
<protein>
    <submittedName>
        <fullName evidence="1">Uncharacterized protein</fullName>
    </submittedName>
</protein>
<reference evidence="1" key="1">
    <citation type="submission" date="2009-08" db="EMBL/GenBank/DDBJ databases">
        <authorList>
            <person name="Cheung F."/>
            <person name="Xiao Y."/>
            <person name="Chan A."/>
            <person name="Moskal W."/>
            <person name="Town C.D."/>
        </authorList>
    </citation>
    <scope>NUCLEOTIDE SEQUENCE</scope>
</reference>
<accession>C6T167</accession>
<dbReference type="AlphaFoldDB" id="C6T167"/>
<organism evidence="1">
    <name type="scientific">Glycine max</name>
    <name type="common">Soybean</name>
    <name type="synonym">Glycine hispida</name>
    <dbReference type="NCBI Taxonomy" id="3847"/>
    <lineage>
        <taxon>Eukaryota</taxon>
        <taxon>Viridiplantae</taxon>
        <taxon>Streptophyta</taxon>
        <taxon>Embryophyta</taxon>
        <taxon>Tracheophyta</taxon>
        <taxon>Spermatophyta</taxon>
        <taxon>Magnoliopsida</taxon>
        <taxon>eudicotyledons</taxon>
        <taxon>Gunneridae</taxon>
        <taxon>Pentapetalae</taxon>
        <taxon>rosids</taxon>
        <taxon>fabids</taxon>
        <taxon>Fabales</taxon>
        <taxon>Fabaceae</taxon>
        <taxon>Papilionoideae</taxon>
        <taxon>50 kb inversion clade</taxon>
        <taxon>NPAAA clade</taxon>
        <taxon>indigoferoid/millettioid clade</taxon>
        <taxon>Phaseoleae</taxon>
        <taxon>Glycine</taxon>
        <taxon>Glycine subgen. Soja</taxon>
    </lineage>
</organism>
<name>C6T167_SOYBN</name>
<sequence length="158" mass="18689">MILNLFLRNSNSKNPIFHRSLHFIHFCILRQSEPPHELSTATLHAMPRVVLIFILNVPLSADLKHLIIFNLHLHFLLLQPGNIGLEHVRLWGLLPIHTSAHKRRIFPRKLREGSRDGIWERKILEGIEHIAPTATENVWNERHFLLAEFWNFSYRNCY</sequence>
<proteinExistence type="evidence at transcript level"/>